<dbReference type="EMBL" id="QQBG01000007">
    <property type="protein sequence ID" value="RDB31817.1"/>
    <property type="molecule type" value="Genomic_DNA"/>
</dbReference>
<dbReference type="AlphaFoldDB" id="A0A369KJ79"/>
<comment type="caution">
    <text evidence="1">The sequence shown here is derived from an EMBL/GenBank/DDBJ whole genome shotgun (WGS) entry which is preliminary data.</text>
</comment>
<name>A0A369KJ79_9BACT</name>
<reference evidence="1 3" key="1">
    <citation type="submission" date="2018-07" db="EMBL/GenBank/DDBJ databases">
        <title>Comparative genomics of the Candidatus Parilichlamydiaceae reveals evidence of convergent evolution and genome reduction in the phylum Chlamydiae.</title>
        <authorList>
            <person name="Taylor-Brown A."/>
            <person name="Polkinghorne A."/>
        </authorList>
    </citation>
    <scope>NUCLEOTIDE SEQUENCE [LARGE SCALE GENOMIC DNA]</scope>
    <source>
        <strain evidence="1 3">Hat2</strain>
    </source>
</reference>
<accession>A0A369KJ79</accession>
<proteinExistence type="predicted"/>
<gene>
    <name evidence="2" type="ORF">HAT2_00074</name>
    <name evidence="1" type="ORF">HAT2_00077</name>
</gene>
<organism evidence="1 3">
    <name type="scientific">Candidatus Similichlamydia laticola</name>
    <dbReference type="NCBI Taxonomy" id="2170265"/>
    <lineage>
        <taxon>Bacteria</taxon>
        <taxon>Pseudomonadati</taxon>
        <taxon>Chlamydiota</taxon>
        <taxon>Chlamydiia</taxon>
        <taxon>Parachlamydiales</taxon>
        <taxon>Candidatus Parilichlamydiaceae</taxon>
        <taxon>Candidatus Similichlamydia</taxon>
    </lineage>
</organism>
<evidence type="ECO:0000313" key="3">
    <source>
        <dbReference type="Proteomes" id="UP000253816"/>
    </source>
</evidence>
<dbReference type="EMBL" id="QQBG01000007">
    <property type="protein sequence ID" value="RDB31814.1"/>
    <property type="molecule type" value="Genomic_DNA"/>
</dbReference>
<evidence type="ECO:0000313" key="1">
    <source>
        <dbReference type="EMBL" id="RDB31814.1"/>
    </source>
</evidence>
<dbReference type="Proteomes" id="UP000253816">
    <property type="component" value="Unassembled WGS sequence"/>
</dbReference>
<sequence>MTPYPLFKASSLFRSNNLFREVSKSTSDFLLGEKGLLLALKSI</sequence>
<protein>
    <submittedName>
        <fullName evidence="1">Uncharacterized protein</fullName>
    </submittedName>
</protein>
<evidence type="ECO:0000313" key="2">
    <source>
        <dbReference type="EMBL" id="RDB31817.1"/>
    </source>
</evidence>
<keyword evidence="3" id="KW-1185">Reference proteome</keyword>